<dbReference type="Pfam" id="PF08263">
    <property type="entry name" value="LRRNT_2"/>
    <property type="match status" value="1"/>
</dbReference>
<evidence type="ECO:0000313" key="12">
    <source>
        <dbReference type="Proteomes" id="UP000729402"/>
    </source>
</evidence>
<keyword evidence="6" id="KW-1133">Transmembrane helix</keyword>
<reference evidence="11" key="2">
    <citation type="submission" date="2021-02" db="EMBL/GenBank/DDBJ databases">
        <authorList>
            <person name="Kimball J.A."/>
            <person name="Haas M.W."/>
            <person name="Macchietto M."/>
            <person name="Kono T."/>
            <person name="Duquette J."/>
            <person name="Shao M."/>
        </authorList>
    </citation>
    <scope>NUCLEOTIDE SEQUENCE</scope>
    <source>
        <tissue evidence="11">Fresh leaf tissue</tissue>
    </source>
</reference>
<proteinExistence type="predicted"/>
<comment type="caution">
    <text evidence="11">The sequence shown here is derived from an EMBL/GenBank/DDBJ whole genome shotgun (WGS) entry which is preliminary data.</text>
</comment>
<dbReference type="Proteomes" id="UP000729402">
    <property type="component" value="Unassembled WGS sequence"/>
</dbReference>
<keyword evidence="2" id="KW-0433">Leucine-rich repeat</keyword>
<accession>A0A8J5S393</accession>
<keyword evidence="5" id="KW-0677">Repeat</keyword>
<evidence type="ECO:0000256" key="4">
    <source>
        <dbReference type="ARBA" id="ARBA00022729"/>
    </source>
</evidence>
<evidence type="ECO:0000256" key="7">
    <source>
        <dbReference type="ARBA" id="ARBA00023136"/>
    </source>
</evidence>
<dbReference type="PANTHER" id="PTHR48007">
    <property type="entry name" value="LEUCINE-RICH REPEAT RECEPTOR-LIKE PROTEIN KINASE PXC1"/>
    <property type="match status" value="1"/>
</dbReference>
<dbReference type="GO" id="GO:0016020">
    <property type="term" value="C:membrane"/>
    <property type="evidence" value="ECO:0007669"/>
    <property type="project" value="UniProtKB-SubCell"/>
</dbReference>
<evidence type="ECO:0000313" key="11">
    <source>
        <dbReference type="EMBL" id="KAG8060147.1"/>
    </source>
</evidence>
<keyword evidence="12" id="KW-1185">Reference proteome</keyword>
<comment type="subcellular location">
    <subcellularLocation>
        <location evidence="1">Membrane</location>
    </subcellularLocation>
</comment>
<dbReference type="AlphaFoldDB" id="A0A8J5S393"/>
<dbReference type="Pfam" id="PF00560">
    <property type="entry name" value="LRR_1"/>
    <property type="match status" value="3"/>
</dbReference>
<evidence type="ECO:0000256" key="1">
    <source>
        <dbReference type="ARBA" id="ARBA00004370"/>
    </source>
</evidence>
<feature type="signal peptide" evidence="9">
    <location>
        <begin position="1"/>
        <end position="21"/>
    </location>
</feature>
<evidence type="ECO:0000256" key="6">
    <source>
        <dbReference type="ARBA" id="ARBA00022989"/>
    </source>
</evidence>
<feature type="domain" description="Leucine-rich repeat-containing N-terminal plant-type" evidence="10">
    <location>
        <begin position="25"/>
        <end position="64"/>
    </location>
</feature>
<dbReference type="InterPro" id="IPR013210">
    <property type="entry name" value="LRR_N_plant-typ"/>
</dbReference>
<evidence type="ECO:0000256" key="8">
    <source>
        <dbReference type="ARBA" id="ARBA00023170"/>
    </source>
</evidence>
<reference evidence="11" key="1">
    <citation type="journal article" date="2021" name="bioRxiv">
        <title>Whole Genome Assembly and Annotation of Northern Wild Rice, Zizania palustris L., Supports a Whole Genome Duplication in the Zizania Genus.</title>
        <authorList>
            <person name="Haas M."/>
            <person name="Kono T."/>
            <person name="Macchietto M."/>
            <person name="Millas R."/>
            <person name="McGilp L."/>
            <person name="Shao M."/>
            <person name="Duquette J."/>
            <person name="Hirsch C.N."/>
            <person name="Kimball J."/>
        </authorList>
    </citation>
    <scope>NUCLEOTIDE SEQUENCE</scope>
    <source>
        <tissue evidence="11">Fresh leaf tissue</tissue>
    </source>
</reference>
<evidence type="ECO:0000256" key="2">
    <source>
        <dbReference type="ARBA" id="ARBA00022614"/>
    </source>
</evidence>
<dbReference type="EMBL" id="JAAALK010000287">
    <property type="protein sequence ID" value="KAG8060147.1"/>
    <property type="molecule type" value="Genomic_DNA"/>
</dbReference>
<gene>
    <name evidence="11" type="ORF">GUJ93_ZPchr0002g23560</name>
</gene>
<keyword evidence="8" id="KW-0675">Receptor</keyword>
<dbReference type="FunFam" id="3.80.10.10:FF:000062">
    <property type="entry name" value="protein STRUBBELIG-RECEPTOR FAMILY 3"/>
    <property type="match status" value="1"/>
</dbReference>
<feature type="chain" id="PRO_5035271478" description="Leucine-rich repeat-containing N-terminal plant-type domain-containing protein" evidence="9">
    <location>
        <begin position="22"/>
        <end position="234"/>
    </location>
</feature>
<evidence type="ECO:0000256" key="5">
    <source>
        <dbReference type="ARBA" id="ARBA00022737"/>
    </source>
</evidence>
<keyword evidence="4 9" id="KW-0732">Signal</keyword>
<keyword evidence="3" id="KW-0812">Transmembrane</keyword>
<protein>
    <recommendedName>
        <fullName evidence="10">Leucine-rich repeat-containing N-terminal plant-type domain-containing protein</fullName>
    </recommendedName>
</protein>
<evidence type="ECO:0000256" key="3">
    <source>
        <dbReference type="ARBA" id="ARBA00022692"/>
    </source>
</evidence>
<dbReference type="OrthoDB" id="785175at2759"/>
<organism evidence="11 12">
    <name type="scientific">Zizania palustris</name>
    <name type="common">Northern wild rice</name>
    <dbReference type="NCBI Taxonomy" id="103762"/>
    <lineage>
        <taxon>Eukaryota</taxon>
        <taxon>Viridiplantae</taxon>
        <taxon>Streptophyta</taxon>
        <taxon>Embryophyta</taxon>
        <taxon>Tracheophyta</taxon>
        <taxon>Spermatophyta</taxon>
        <taxon>Magnoliopsida</taxon>
        <taxon>Liliopsida</taxon>
        <taxon>Poales</taxon>
        <taxon>Poaceae</taxon>
        <taxon>BOP clade</taxon>
        <taxon>Oryzoideae</taxon>
        <taxon>Oryzeae</taxon>
        <taxon>Zizaniinae</taxon>
        <taxon>Zizania</taxon>
    </lineage>
</organism>
<name>A0A8J5S393_ZIZPA</name>
<evidence type="ECO:0000256" key="9">
    <source>
        <dbReference type="SAM" id="SignalP"/>
    </source>
</evidence>
<dbReference type="InterPro" id="IPR046959">
    <property type="entry name" value="PRK1-6/SRF4-like"/>
</dbReference>
<evidence type="ECO:0000259" key="10">
    <source>
        <dbReference type="Pfam" id="PF08263"/>
    </source>
</evidence>
<keyword evidence="7" id="KW-0472">Membrane</keyword>
<sequence>MTALAAALTGLLLALAAVAEADTDAADVAALGNLYTSWNGPSQLTGWSAGGGDPCGAAWMGVSCVGSAVTSLKLSSMGLNGTLGYQLSNLQALKTMDLSSNNLHDSIPYQLPPNLTYLNLAGNTFSGNIPFSISNMVSLDYLNLSHNLLFQEIGELFGNLNSLSELNVPCVNYFKNYHIAGIAQLGERQTEDLKVACSIHAHRTSFPTLAAGGFLPQIVAVRRTDYLNDGLTRH</sequence>
<dbReference type="PANTHER" id="PTHR48007:SF34">
    <property type="entry name" value="PROTEIN STRUBBELIG-RECEPTOR FAMILY 8 ISOFORM X1"/>
    <property type="match status" value="1"/>
</dbReference>
<dbReference type="InterPro" id="IPR001611">
    <property type="entry name" value="Leu-rich_rpt"/>
</dbReference>